<protein>
    <submittedName>
        <fullName evidence="3">Peptidase family S49</fullName>
    </submittedName>
</protein>
<evidence type="ECO:0000313" key="4">
    <source>
        <dbReference type="Proteomes" id="UP000183107"/>
    </source>
</evidence>
<dbReference type="Proteomes" id="UP000183107">
    <property type="component" value="Unassembled WGS sequence"/>
</dbReference>
<feature type="domain" description="Peptidase S49" evidence="2">
    <location>
        <begin position="117"/>
        <end position="256"/>
    </location>
</feature>
<dbReference type="GO" id="GO:0006508">
    <property type="term" value="P:proteolysis"/>
    <property type="evidence" value="ECO:0007669"/>
    <property type="project" value="InterPro"/>
</dbReference>
<dbReference type="AlphaFoldDB" id="A0A1I5B3K6"/>
<evidence type="ECO:0000256" key="1">
    <source>
        <dbReference type="ARBA" id="ARBA00008683"/>
    </source>
</evidence>
<accession>A0A1I5B3K6</accession>
<dbReference type="GO" id="GO:0008233">
    <property type="term" value="F:peptidase activity"/>
    <property type="evidence" value="ECO:0007669"/>
    <property type="project" value="InterPro"/>
</dbReference>
<dbReference type="Pfam" id="PF01343">
    <property type="entry name" value="Peptidase_S49"/>
    <property type="match status" value="1"/>
</dbReference>
<evidence type="ECO:0000259" key="2">
    <source>
        <dbReference type="Pfam" id="PF01343"/>
    </source>
</evidence>
<dbReference type="PANTHER" id="PTHR42987">
    <property type="entry name" value="PEPTIDASE S49"/>
    <property type="match status" value="1"/>
</dbReference>
<comment type="similarity">
    <text evidence="1">Belongs to the peptidase S49 family.</text>
</comment>
<dbReference type="RefSeq" id="WP_074796435.1">
    <property type="nucleotide sequence ID" value="NZ_FOVJ01000002.1"/>
</dbReference>
<reference evidence="4" key="1">
    <citation type="submission" date="2016-10" db="EMBL/GenBank/DDBJ databases">
        <authorList>
            <person name="Varghese N."/>
        </authorList>
    </citation>
    <scope>NUCLEOTIDE SEQUENCE [LARGE SCALE GENOMIC DNA]</scope>
    <source>
        <strain evidence="4">Nsp8</strain>
    </source>
</reference>
<name>A0A1I5B3K6_9PROT</name>
<dbReference type="EMBL" id="FOVJ01000002">
    <property type="protein sequence ID" value="SFN69308.1"/>
    <property type="molecule type" value="Genomic_DNA"/>
</dbReference>
<dbReference type="Gene3D" id="3.90.226.10">
    <property type="entry name" value="2-enoyl-CoA Hydratase, Chain A, domain 1"/>
    <property type="match status" value="1"/>
</dbReference>
<dbReference type="OrthoDB" id="6999246at2"/>
<organism evidence="3 4">
    <name type="scientific">Nitrosospira briensis</name>
    <dbReference type="NCBI Taxonomy" id="35799"/>
    <lineage>
        <taxon>Bacteria</taxon>
        <taxon>Pseudomonadati</taxon>
        <taxon>Pseudomonadota</taxon>
        <taxon>Betaproteobacteria</taxon>
        <taxon>Nitrosomonadales</taxon>
        <taxon>Nitrosomonadaceae</taxon>
        <taxon>Nitrosospira</taxon>
    </lineage>
</organism>
<keyword evidence="4" id="KW-1185">Reference proteome</keyword>
<proteinExistence type="inferred from homology"/>
<dbReference type="InterPro" id="IPR033855">
    <property type="entry name" value="Protein_C"/>
</dbReference>
<dbReference type="InterPro" id="IPR029045">
    <property type="entry name" value="ClpP/crotonase-like_dom_sf"/>
</dbReference>
<sequence>MNLQTELAGRPWALHRETFESLIRSTNAAGPGIKLPAQPSRKRVEGGVAIIEIAGPITPRASILSMLFGGTDLQTIQYELDSALADSSVKKIMLNIDSPGGAVAGISEMGDRIYASRSVKPIEAFVSGMGASAAYWLAAATSRIVVSDTAMVGSIGVVGTVVDDRVRQGMEGIIFHEIVSSTAPKKRPDPSTQEGRAVLQDGIDSLASVFTAKVATYRGVSENKVISDFGQGGVLIGIAAVRAGMADRIGTFESVVGSPGAVPVPAVAATGQPQAALSVEDSCAAQWRNDPKIRAEFSSLESFTAYTRAAHAGHARITTGRVVSGR</sequence>
<dbReference type="CDD" id="cd07022">
    <property type="entry name" value="S49_Sppa_36K_type"/>
    <property type="match status" value="1"/>
</dbReference>
<dbReference type="SUPFAM" id="SSF52096">
    <property type="entry name" value="ClpP/crotonase"/>
    <property type="match status" value="1"/>
</dbReference>
<evidence type="ECO:0000313" key="3">
    <source>
        <dbReference type="EMBL" id="SFN69308.1"/>
    </source>
</evidence>
<dbReference type="PANTHER" id="PTHR42987:SF4">
    <property type="entry name" value="PROTEASE SOHB-RELATED"/>
    <property type="match status" value="1"/>
</dbReference>
<gene>
    <name evidence="3" type="ORF">SAMN05216386_1650</name>
</gene>
<dbReference type="InterPro" id="IPR002142">
    <property type="entry name" value="Peptidase_S49"/>
</dbReference>